<dbReference type="InterPro" id="IPR006528">
    <property type="entry name" value="Phage_head_morphogenesis_dom"/>
</dbReference>
<comment type="caution">
    <text evidence="3">The sequence shown here is derived from an EMBL/GenBank/DDBJ whole genome shotgun (WGS) entry which is preliminary data.</text>
</comment>
<dbReference type="SUPFAM" id="SSF55144">
    <property type="entry name" value="LigT-like"/>
    <property type="match status" value="1"/>
</dbReference>
<organism evidence="3 4">
    <name type="scientific">Streptomyces boncukensis</name>
    <dbReference type="NCBI Taxonomy" id="2711219"/>
    <lineage>
        <taxon>Bacteria</taxon>
        <taxon>Bacillati</taxon>
        <taxon>Actinomycetota</taxon>
        <taxon>Actinomycetes</taxon>
        <taxon>Kitasatosporales</taxon>
        <taxon>Streptomycetaceae</taxon>
        <taxon>Streptomyces</taxon>
    </lineage>
</organism>
<dbReference type="Proteomes" id="UP000477722">
    <property type="component" value="Unassembled WGS sequence"/>
</dbReference>
<feature type="domain" description="Phage head morphogenesis" evidence="2">
    <location>
        <begin position="75"/>
        <end position="198"/>
    </location>
</feature>
<dbReference type="InterPro" id="IPR009097">
    <property type="entry name" value="Cyclic_Pdiesterase"/>
</dbReference>
<reference evidence="3 4" key="1">
    <citation type="submission" date="2020-02" db="EMBL/GenBank/DDBJ databases">
        <title>Whole-genome analyses of novel actinobacteria.</title>
        <authorList>
            <person name="Sahin N."/>
            <person name="Tatar D."/>
        </authorList>
    </citation>
    <scope>NUCLEOTIDE SEQUENCE [LARGE SCALE GENOMIC DNA]</scope>
    <source>
        <strain evidence="3 4">SB3404</strain>
    </source>
</reference>
<gene>
    <name evidence="3" type="ORF">G5C65_00155</name>
</gene>
<evidence type="ECO:0000256" key="1">
    <source>
        <dbReference type="SAM" id="MobiDB-lite"/>
    </source>
</evidence>
<name>A0A6G4WNY2_9ACTN</name>
<dbReference type="Gene3D" id="3.90.1140.10">
    <property type="entry name" value="Cyclic phosphodiesterase"/>
    <property type="match status" value="1"/>
</dbReference>
<evidence type="ECO:0000259" key="2">
    <source>
        <dbReference type="Pfam" id="PF04233"/>
    </source>
</evidence>
<feature type="region of interest" description="Disordered" evidence="1">
    <location>
        <begin position="878"/>
        <end position="901"/>
    </location>
</feature>
<dbReference type="Pfam" id="PF04233">
    <property type="entry name" value="Phage_Mu_F"/>
    <property type="match status" value="1"/>
</dbReference>
<keyword evidence="4" id="KW-1185">Reference proteome</keyword>
<dbReference type="EMBL" id="JAAKZZ010000001">
    <property type="protein sequence ID" value="NGO66798.1"/>
    <property type="molecule type" value="Genomic_DNA"/>
</dbReference>
<evidence type="ECO:0000313" key="4">
    <source>
        <dbReference type="Proteomes" id="UP000477722"/>
    </source>
</evidence>
<feature type="compositionally biased region" description="Acidic residues" evidence="1">
    <location>
        <begin position="886"/>
        <end position="898"/>
    </location>
</feature>
<sequence length="1210" mass="128262">MWKARVTGLVRRLLGISEEAAQAAADDAGTDLPGGWDDLPGRHADGTLPEGIGRYATVTEELLNAVGDRLADAARRELAAGLDAGEDIDQLRDRLRAAFARDGAQLGPAREQRVAATEATRAWNTATLEAAKASTDPGRALVKQWLTRRDTRVRDSHAAVNGQLRLLDEEFTVGGVPMQAPGDPSAPPGLTVNCRCRIGIAPEQPTAALESQAPPSAAVSDRRMTMENRVTAAAGAQTGAMIALVPTTEDAERLALHSPGAEPHHELHLTLFYLGEAADWDEEHRADLVQRLTDQVPGLEPLTGRAFGANQWNADGDEPCWVWAVGDDRDADGPGLESARRAATSALEDMHQQPELPAQHSPWQPHVCAAYSRSPALLTAMNERLGPISFDRLRVAFAGEHTDIPLGPPTEEDPMEDDQHDQEQALAARPWSTPGDTALAFENQQTGDGRVFRPGSLYWDGAGPWPLQHADEMLMGHEGAELAGAIQQMSREGDRLIGTGVLYPGRPAGADALMLLEEGAPLGVSVDLDDVSLEFVDNSGEVVDEPDDEVVLLAASLPSASFLRLEDGSWAVTATATAGWTASGQVMSRTAAGTQLITGRDGLVPAAAVRAAFGPTGTLTAGAGDPDAEDGVVLHSESSGDLLMRVTRARVRGATLVAMPAYANARIVLDDPPEADDEREDVAAAGGPSAAHLRVVNYVKAAPVPVGAREVAKALGIRMETARGHLTRAVKAGRLVRLARGLYVGPANEGTELAASAVGNLDLPIHDDQDRTWDGPGAKKRILAWATSGDEVDPDKLAQGFLYRDDEADPATQSAYKLPFADVVGDRLEIIPSGVYTIAAVLQGGRGGVDVPPDDEKAIRGRVETLYKRIAEKFGDESIVPPWMGDDGDGTEDRDDDSTASMRELEASAWTAMREAAPMPAEWFREPTEAELPPGSGGVHYADGRIYGWVAQAGEPHAGFPGKNLTIESLGRIDLTHFLRAKFKLDDGSMIKAGAFTMNAPHHRDGAECESAACQFDDTRTVAGIVTVGMNNRGMWFSGAAAPWLSEWDRNVFSACQPSYHMKQGSGGGWQLRAVLSVPVPGHSSPLLATAVAERANLALAASAAAVLPDLDTVPDMSGQSVADLPGQRPDGVLDMAGQRPVPSGDVDQVAYSLLASVPFVDALLTAMDRRQEQREQAARAEAEQLAASVIAPAREEIAAGNATEEKGAA</sequence>
<evidence type="ECO:0000313" key="3">
    <source>
        <dbReference type="EMBL" id="NGO66798.1"/>
    </source>
</evidence>
<proteinExistence type="predicted"/>
<accession>A0A6G4WNY2</accession>
<dbReference type="AlphaFoldDB" id="A0A6G4WNY2"/>
<protein>
    <recommendedName>
        <fullName evidence="2">Phage head morphogenesis domain-containing protein</fullName>
    </recommendedName>
</protein>